<evidence type="ECO:0000313" key="2">
    <source>
        <dbReference type="EMBL" id="MFD2613329.1"/>
    </source>
</evidence>
<evidence type="ECO:0000256" key="1">
    <source>
        <dbReference type="SAM" id="Phobius"/>
    </source>
</evidence>
<name>A0ABW5PDX6_9BACL</name>
<accession>A0ABW5PDX6</accession>
<dbReference type="Proteomes" id="UP001597541">
    <property type="component" value="Unassembled WGS sequence"/>
</dbReference>
<evidence type="ECO:0000313" key="3">
    <source>
        <dbReference type="Proteomes" id="UP001597541"/>
    </source>
</evidence>
<comment type="caution">
    <text evidence="2">The sequence shown here is derived from an EMBL/GenBank/DDBJ whole genome shotgun (WGS) entry which is preliminary data.</text>
</comment>
<proteinExistence type="predicted"/>
<sequence length="87" mass="10098">MPKRYRYTILFTLFGVLLCLINLSGYDPHNLLFFNLSVPMWIIEAFYDTHKVSLTIFYITTILSYTVMGAVIDYFIQVGRSRSTDGT</sequence>
<keyword evidence="1" id="KW-1133">Transmembrane helix</keyword>
<keyword evidence="1" id="KW-0472">Membrane</keyword>
<dbReference type="RefSeq" id="WP_377603327.1">
    <property type="nucleotide sequence ID" value="NZ_JBHUME010000008.1"/>
</dbReference>
<reference evidence="3" key="1">
    <citation type="journal article" date="2019" name="Int. J. Syst. Evol. Microbiol.">
        <title>The Global Catalogue of Microorganisms (GCM) 10K type strain sequencing project: providing services to taxonomists for standard genome sequencing and annotation.</title>
        <authorList>
            <consortium name="The Broad Institute Genomics Platform"/>
            <consortium name="The Broad Institute Genome Sequencing Center for Infectious Disease"/>
            <person name="Wu L."/>
            <person name="Ma J."/>
        </authorList>
    </citation>
    <scope>NUCLEOTIDE SEQUENCE [LARGE SCALE GENOMIC DNA]</scope>
    <source>
        <strain evidence="3">KCTC 3950</strain>
    </source>
</reference>
<feature type="transmembrane region" description="Helical" evidence="1">
    <location>
        <begin position="56"/>
        <end position="76"/>
    </location>
</feature>
<keyword evidence="3" id="KW-1185">Reference proteome</keyword>
<gene>
    <name evidence="2" type="ORF">ACFSUF_12935</name>
</gene>
<dbReference type="EMBL" id="JBHUME010000008">
    <property type="protein sequence ID" value="MFD2613329.1"/>
    <property type="molecule type" value="Genomic_DNA"/>
</dbReference>
<keyword evidence="1" id="KW-0812">Transmembrane</keyword>
<protein>
    <submittedName>
        <fullName evidence="2">Uncharacterized protein</fullName>
    </submittedName>
</protein>
<organism evidence="2 3">
    <name type="scientific">Paenibacillus gansuensis</name>
    <dbReference type="NCBI Taxonomy" id="306542"/>
    <lineage>
        <taxon>Bacteria</taxon>
        <taxon>Bacillati</taxon>
        <taxon>Bacillota</taxon>
        <taxon>Bacilli</taxon>
        <taxon>Bacillales</taxon>
        <taxon>Paenibacillaceae</taxon>
        <taxon>Paenibacillus</taxon>
    </lineage>
</organism>